<protein>
    <submittedName>
        <fullName evidence="1">Uncharacterized protein</fullName>
    </submittedName>
</protein>
<evidence type="ECO:0000313" key="1">
    <source>
        <dbReference type="EMBL" id="QVT80004.1"/>
    </source>
</evidence>
<gene>
    <name evidence="1" type="ORF">ENKNEFLB_02394</name>
</gene>
<dbReference type="RefSeq" id="WP_214055633.1">
    <property type="nucleotide sequence ID" value="NZ_BAAAHS010000218.1"/>
</dbReference>
<reference evidence="1 2" key="1">
    <citation type="submission" date="2021-05" db="EMBL/GenBank/DDBJ databases">
        <title>Complete genome of Nocardioides aquaticus KCTC 9944T isolated from meromictic and hypersaline Ekho Lake, Antarctica.</title>
        <authorList>
            <person name="Hwang K."/>
            <person name="Kim K.M."/>
            <person name="Choe H."/>
        </authorList>
    </citation>
    <scope>NUCLEOTIDE SEQUENCE [LARGE SCALE GENOMIC DNA]</scope>
    <source>
        <strain evidence="1 2">KCTC 9944</strain>
    </source>
</reference>
<sequence length="138" mass="14683">MSAAETGAPLLVEVDPFDLPEWLGETDVVWSGGSGLRTAHLVEGALSGGPGQETPCDLLAVDEAYPTIVATDDTRVRAHRAWRHGQVLVVLHGDRVTLAAPGTRWTSEGVLDAMSRLARAVGASPEHFAVHLRIGDDR</sequence>
<accession>A0ABX8EHL4</accession>
<keyword evidence="2" id="KW-1185">Reference proteome</keyword>
<organism evidence="1 2">
    <name type="scientific">Nocardioides aquaticus</name>
    <dbReference type="NCBI Taxonomy" id="160826"/>
    <lineage>
        <taxon>Bacteria</taxon>
        <taxon>Bacillati</taxon>
        <taxon>Actinomycetota</taxon>
        <taxon>Actinomycetes</taxon>
        <taxon>Propionibacteriales</taxon>
        <taxon>Nocardioidaceae</taxon>
        <taxon>Nocardioides</taxon>
    </lineage>
</organism>
<evidence type="ECO:0000313" key="2">
    <source>
        <dbReference type="Proteomes" id="UP000679307"/>
    </source>
</evidence>
<dbReference type="EMBL" id="CP075371">
    <property type="protein sequence ID" value="QVT80004.1"/>
    <property type="molecule type" value="Genomic_DNA"/>
</dbReference>
<proteinExistence type="predicted"/>
<dbReference type="Proteomes" id="UP000679307">
    <property type="component" value="Chromosome"/>
</dbReference>
<name>A0ABX8EHL4_9ACTN</name>